<reference evidence="2 3" key="1">
    <citation type="submission" date="2020-07" db="EMBL/GenBank/DDBJ databases">
        <title>Thermogemmata thermophila gen. nov., sp. nov., a novel moderate thermophilic planctomycete from a Kamchatka hot spring.</title>
        <authorList>
            <person name="Elcheninov A.G."/>
            <person name="Podosokorskaya O.A."/>
            <person name="Kovaleva O.L."/>
            <person name="Novikov A."/>
            <person name="Bonch-Osmolovskaya E.A."/>
            <person name="Toshchakov S.V."/>
            <person name="Kublanov I.V."/>
        </authorList>
    </citation>
    <scope>NUCLEOTIDE SEQUENCE [LARGE SCALE GENOMIC DNA]</scope>
    <source>
        <strain evidence="2 3">2918</strain>
    </source>
</reference>
<keyword evidence="3" id="KW-1185">Reference proteome</keyword>
<dbReference type="EMBL" id="JACEFB010000001">
    <property type="protein sequence ID" value="MBA2225049.1"/>
    <property type="molecule type" value="Genomic_DNA"/>
</dbReference>
<accession>A0A7V8VBM6</accession>
<feature type="signal peptide" evidence="1">
    <location>
        <begin position="1"/>
        <end position="22"/>
    </location>
</feature>
<dbReference type="AlphaFoldDB" id="A0A7V8VBM6"/>
<evidence type="ECO:0000313" key="2">
    <source>
        <dbReference type="EMBL" id="MBA2225049.1"/>
    </source>
</evidence>
<evidence type="ECO:0000256" key="1">
    <source>
        <dbReference type="SAM" id="SignalP"/>
    </source>
</evidence>
<protein>
    <submittedName>
        <fullName evidence="2">Uncharacterized protein</fullName>
    </submittedName>
</protein>
<name>A0A7V8VBM6_9BACT</name>
<dbReference type="Proteomes" id="UP000542342">
    <property type="component" value="Unassembled WGS sequence"/>
</dbReference>
<evidence type="ECO:0000313" key="3">
    <source>
        <dbReference type="Proteomes" id="UP000542342"/>
    </source>
</evidence>
<proteinExistence type="predicted"/>
<gene>
    <name evidence="2" type="ORF">H0921_02620</name>
</gene>
<keyword evidence="1" id="KW-0732">Signal</keyword>
<dbReference type="RefSeq" id="WP_194536450.1">
    <property type="nucleotide sequence ID" value="NZ_JACEFB010000001.1"/>
</dbReference>
<sequence length="376" mass="40816">MSARLSLAALGGALILLAPVSAQYPTPALIPPNPLYQHPAYRYQFYLGTTVPTVYGRTFVGVTVPYTRAPQLFSPNMGRPVPYSWWSVAPGVPTPSGYMSGSASSAAALATQRAFQAAQAEALRVRDDPEAAQRIIAAQASYEKAAPSPRPGLPPPPPAQALIQALTPEDDQLITSGQALNTLLQALPTIDTRAAEPANAFLPPQLLQEIRFATPKGELLNLARLSGRLPFPEVFEQEPLRPLKETLERDFAAVALPLLAGKSPDRAAIAQLENTLLRLEQAAAPFIRNLSFDEAAAARRFLNQFHNALRTLKSENLSRLWNPNWNTLGANVADLTQHMLKHQLRFDAAPTGSEPAYLALHRALAAYFLAGQKTRK</sequence>
<feature type="chain" id="PRO_5031506620" evidence="1">
    <location>
        <begin position="23"/>
        <end position="376"/>
    </location>
</feature>
<organism evidence="2 3">
    <name type="scientific">Thermogemmata fonticola</name>
    <dbReference type="NCBI Taxonomy" id="2755323"/>
    <lineage>
        <taxon>Bacteria</taxon>
        <taxon>Pseudomonadati</taxon>
        <taxon>Planctomycetota</taxon>
        <taxon>Planctomycetia</taxon>
        <taxon>Gemmatales</taxon>
        <taxon>Gemmataceae</taxon>
        <taxon>Thermogemmata</taxon>
    </lineage>
</organism>
<comment type="caution">
    <text evidence="2">The sequence shown here is derived from an EMBL/GenBank/DDBJ whole genome shotgun (WGS) entry which is preliminary data.</text>
</comment>